<dbReference type="AlphaFoldDB" id="A0A9N9JT00"/>
<name>A0A9N9JT00_9GLOM</name>
<keyword evidence="2" id="KW-1185">Reference proteome</keyword>
<proteinExistence type="predicted"/>
<feature type="non-terminal residue" evidence="1">
    <location>
        <position position="1"/>
    </location>
</feature>
<organism evidence="1 2">
    <name type="scientific">Cetraspora pellucida</name>
    <dbReference type="NCBI Taxonomy" id="1433469"/>
    <lineage>
        <taxon>Eukaryota</taxon>
        <taxon>Fungi</taxon>
        <taxon>Fungi incertae sedis</taxon>
        <taxon>Mucoromycota</taxon>
        <taxon>Glomeromycotina</taxon>
        <taxon>Glomeromycetes</taxon>
        <taxon>Diversisporales</taxon>
        <taxon>Gigasporaceae</taxon>
        <taxon>Cetraspora</taxon>
    </lineage>
</organism>
<evidence type="ECO:0000313" key="1">
    <source>
        <dbReference type="EMBL" id="CAG8790582.1"/>
    </source>
</evidence>
<accession>A0A9N9JT00</accession>
<protein>
    <submittedName>
        <fullName evidence="1">22276_t:CDS:1</fullName>
    </submittedName>
</protein>
<dbReference type="OrthoDB" id="2440775at2759"/>
<gene>
    <name evidence="1" type="ORF">CPELLU_LOCUS16981</name>
</gene>
<reference evidence="1" key="1">
    <citation type="submission" date="2021-06" db="EMBL/GenBank/DDBJ databases">
        <authorList>
            <person name="Kallberg Y."/>
            <person name="Tangrot J."/>
            <person name="Rosling A."/>
        </authorList>
    </citation>
    <scope>NUCLEOTIDE SEQUENCE</scope>
    <source>
        <strain evidence="1">FL966</strain>
    </source>
</reference>
<comment type="caution">
    <text evidence="1">The sequence shown here is derived from an EMBL/GenBank/DDBJ whole genome shotgun (WGS) entry which is preliminary data.</text>
</comment>
<evidence type="ECO:0000313" key="2">
    <source>
        <dbReference type="Proteomes" id="UP000789759"/>
    </source>
</evidence>
<dbReference type="Proteomes" id="UP000789759">
    <property type="component" value="Unassembled WGS sequence"/>
</dbReference>
<sequence>DFNNIVYDNLYNNMPTDSITIVSKFFNIIAKNFDSITFNNLNTIIFSDFNNIINDKGKHDDQYDNNLEVLIYNLDEVHEIIAKKFEETEIFDNLVKFILEVELNHDLLDKFFLD</sequence>
<dbReference type="EMBL" id="CAJVQA010026975">
    <property type="protein sequence ID" value="CAG8790582.1"/>
    <property type="molecule type" value="Genomic_DNA"/>
</dbReference>